<evidence type="ECO:0000256" key="4">
    <source>
        <dbReference type="HAMAP-Rule" id="MF_01369"/>
    </source>
</evidence>
<evidence type="ECO:0000256" key="2">
    <source>
        <dbReference type="ARBA" id="ARBA00022980"/>
    </source>
</evidence>
<comment type="subunit">
    <text evidence="4">Part of the 50S ribosomal subunit. Contacts protein L29, and trigger factor when it is bound to the ribosome.</text>
</comment>
<evidence type="ECO:0000313" key="5">
    <source>
        <dbReference type="EMBL" id="KKR72680.1"/>
    </source>
</evidence>
<dbReference type="Proteomes" id="UP000034664">
    <property type="component" value="Unassembled WGS sequence"/>
</dbReference>
<reference evidence="5 6" key="1">
    <citation type="journal article" date="2015" name="Nature">
        <title>rRNA introns, odd ribosomes, and small enigmatic genomes across a large radiation of phyla.</title>
        <authorList>
            <person name="Brown C.T."/>
            <person name="Hug L.A."/>
            <person name="Thomas B.C."/>
            <person name="Sharon I."/>
            <person name="Castelle C.J."/>
            <person name="Singh A."/>
            <person name="Wilkins M.J."/>
            <person name="Williams K.H."/>
            <person name="Banfield J.F."/>
        </authorList>
    </citation>
    <scope>NUCLEOTIDE SEQUENCE [LARGE SCALE GENOMIC DNA]</scope>
</reference>
<organism evidence="5 6">
    <name type="scientific">Candidatus Roizmanbacteria bacterium GW2011_GWB1_40_7</name>
    <dbReference type="NCBI Taxonomy" id="1618482"/>
    <lineage>
        <taxon>Bacteria</taxon>
        <taxon>Candidatus Roizmaniibacteriota</taxon>
    </lineage>
</organism>
<comment type="function">
    <text evidence="4">One of the early assembly proteins it binds 23S rRNA. One of the proteins that surrounds the polypeptide exit tunnel on the outside of the ribosome. Forms the main docking site for trigger factor binding to the ribosome.</text>
</comment>
<protein>
    <recommendedName>
        <fullName evidence="4">Large ribosomal subunit protein uL23</fullName>
    </recommendedName>
</protein>
<dbReference type="GO" id="GO:0003735">
    <property type="term" value="F:structural constituent of ribosome"/>
    <property type="evidence" value="ECO:0007669"/>
    <property type="project" value="InterPro"/>
</dbReference>
<dbReference type="InterPro" id="IPR012678">
    <property type="entry name" value="Ribosomal_uL23/eL15/eS24_sf"/>
</dbReference>
<evidence type="ECO:0000313" key="6">
    <source>
        <dbReference type="Proteomes" id="UP000034664"/>
    </source>
</evidence>
<dbReference type="EMBL" id="LBZM01000003">
    <property type="protein sequence ID" value="KKR72680.1"/>
    <property type="molecule type" value="Genomic_DNA"/>
</dbReference>
<comment type="caution">
    <text evidence="5">The sequence shown here is derived from an EMBL/GenBank/DDBJ whole genome shotgun (WGS) entry which is preliminary data.</text>
</comment>
<dbReference type="SUPFAM" id="SSF54189">
    <property type="entry name" value="Ribosomal proteins S24e, L23 and L15e"/>
    <property type="match status" value="1"/>
</dbReference>
<dbReference type="PANTHER" id="PTHR11620">
    <property type="entry name" value="60S RIBOSOMAL PROTEIN L23A"/>
    <property type="match status" value="1"/>
</dbReference>
<gene>
    <name evidence="4" type="primary">rplW</name>
    <name evidence="5" type="ORF">UU14_C0003G0043</name>
</gene>
<dbReference type="GO" id="GO:0005840">
    <property type="term" value="C:ribosome"/>
    <property type="evidence" value="ECO:0007669"/>
    <property type="project" value="UniProtKB-KW"/>
</dbReference>
<keyword evidence="4" id="KW-0699">rRNA-binding</keyword>
<dbReference type="GO" id="GO:0006412">
    <property type="term" value="P:translation"/>
    <property type="evidence" value="ECO:0007669"/>
    <property type="project" value="UniProtKB-UniRule"/>
</dbReference>
<dbReference type="InterPro" id="IPR012677">
    <property type="entry name" value="Nucleotide-bd_a/b_plait_sf"/>
</dbReference>
<accession>A0A0G0VLA9</accession>
<sequence>MTQTILVKPVITEKSINRVRDQLYTFEVEKGANKHQIKEAVEKLFSVNVKSVKTINRVGKEKRVGRMRRATQMANRRYALVKIAKDQTIDAFSITPEQTK</sequence>
<dbReference type="AlphaFoldDB" id="A0A0G0VLA9"/>
<dbReference type="GO" id="GO:1990904">
    <property type="term" value="C:ribonucleoprotein complex"/>
    <property type="evidence" value="ECO:0007669"/>
    <property type="project" value="UniProtKB-KW"/>
</dbReference>
<dbReference type="NCBIfam" id="NF004363">
    <property type="entry name" value="PRK05738.2-4"/>
    <property type="match status" value="1"/>
</dbReference>
<dbReference type="HAMAP" id="MF_01369_B">
    <property type="entry name" value="Ribosomal_uL23_B"/>
    <property type="match status" value="1"/>
</dbReference>
<dbReference type="Pfam" id="PF00276">
    <property type="entry name" value="Ribosomal_L23"/>
    <property type="match status" value="1"/>
</dbReference>
<dbReference type="GO" id="GO:0019843">
    <property type="term" value="F:rRNA binding"/>
    <property type="evidence" value="ECO:0007669"/>
    <property type="project" value="UniProtKB-UniRule"/>
</dbReference>
<name>A0A0G0VLA9_9BACT</name>
<evidence type="ECO:0000256" key="1">
    <source>
        <dbReference type="ARBA" id="ARBA00006700"/>
    </source>
</evidence>
<keyword evidence="3 4" id="KW-0687">Ribonucleoprotein</keyword>
<evidence type="ECO:0000256" key="3">
    <source>
        <dbReference type="ARBA" id="ARBA00023274"/>
    </source>
</evidence>
<dbReference type="InterPro" id="IPR013025">
    <property type="entry name" value="Ribosomal_uL23-like"/>
</dbReference>
<keyword evidence="4" id="KW-0694">RNA-binding</keyword>
<dbReference type="Gene3D" id="3.30.70.330">
    <property type="match status" value="1"/>
</dbReference>
<comment type="similarity">
    <text evidence="1 4">Belongs to the universal ribosomal protein uL23 family.</text>
</comment>
<proteinExistence type="inferred from homology"/>
<keyword evidence="2 4" id="KW-0689">Ribosomal protein</keyword>